<dbReference type="EMBL" id="JACIBS010000001">
    <property type="protein sequence ID" value="MBB3663384.1"/>
    <property type="molecule type" value="Genomic_DNA"/>
</dbReference>
<protein>
    <recommendedName>
        <fullName evidence="2">DUF222 domain-containing protein</fullName>
    </recommendedName>
</protein>
<feature type="compositionally biased region" description="Polar residues" evidence="1">
    <location>
        <begin position="427"/>
        <end position="440"/>
    </location>
</feature>
<dbReference type="AlphaFoldDB" id="A0A839XPG5"/>
<proteinExistence type="predicted"/>
<feature type="compositionally biased region" description="Basic residues" evidence="1">
    <location>
        <begin position="386"/>
        <end position="395"/>
    </location>
</feature>
<evidence type="ECO:0000313" key="4">
    <source>
        <dbReference type="Proteomes" id="UP000564573"/>
    </source>
</evidence>
<sequence length="475" mass="52283">MGEREELIDAVREARADRARADATEAIALARLSELDGNDHRALADEVAPELGVSTAEATRRVGRSAVLVRRMPTVLGLMRAGRVEAYGARRLLDVAAPLDENKTRRLDELLAQRLASQPGASLLPDNLTRRVRRLMEVVDPGGQVARARQARCERSFDIRNDDHAMSQFTLRIPAEVAAGIRSRVDALADKVRRKDRDGRTMDQLRADVATDLLLGRSPEVSTPAIAASVFIHLPIDTALGMTEDGCELDGYGPVPGAIAREIMTNPNSTWRAVLCDPGTGRPVDLGRTRRRPTAAVRDLVAARDRECCVPWCHRPARHCEFDHGTAWTDGGHTSTANGSSKCDRHHARKDDPGWTIHHDPDTGTTVVTTPNGATHTDVREPIHAPTRRHHRKRRDQTCRATQWSRPERQSAPQQPTGQPPVRSRRSPQQSADMSEQQVPRQRGAEDPHSGKRDDRGPTVDEANPGDRATAVGDV</sequence>
<organism evidence="3 4">
    <name type="scientific">Prauserella sediminis</name>
    <dbReference type="NCBI Taxonomy" id="577680"/>
    <lineage>
        <taxon>Bacteria</taxon>
        <taxon>Bacillati</taxon>
        <taxon>Actinomycetota</taxon>
        <taxon>Actinomycetes</taxon>
        <taxon>Pseudonocardiales</taxon>
        <taxon>Pseudonocardiaceae</taxon>
        <taxon>Prauserella</taxon>
        <taxon>Prauserella salsuginis group</taxon>
    </lineage>
</organism>
<accession>A0A839XPG5</accession>
<feature type="compositionally biased region" description="Polar residues" evidence="1">
    <location>
        <begin position="399"/>
        <end position="417"/>
    </location>
</feature>
<comment type="caution">
    <text evidence="3">The sequence shown here is derived from an EMBL/GenBank/DDBJ whole genome shotgun (WGS) entry which is preliminary data.</text>
</comment>
<dbReference type="InterPro" id="IPR003870">
    <property type="entry name" value="DUF222"/>
</dbReference>
<gene>
    <name evidence="3" type="ORF">FB384_002288</name>
</gene>
<dbReference type="RefSeq" id="WP_183782530.1">
    <property type="nucleotide sequence ID" value="NZ_JACIBS010000001.1"/>
</dbReference>
<evidence type="ECO:0000256" key="1">
    <source>
        <dbReference type="SAM" id="MobiDB-lite"/>
    </source>
</evidence>
<name>A0A839XPG5_9PSEU</name>
<reference evidence="3 4" key="1">
    <citation type="submission" date="2020-08" db="EMBL/GenBank/DDBJ databases">
        <title>Sequencing the genomes of 1000 actinobacteria strains.</title>
        <authorList>
            <person name="Klenk H.-P."/>
        </authorList>
    </citation>
    <scope>NUCLEOTIDE SEQUENCE [LARGE SCALE GENOMIC DNA]</scope>
    <source>
        <strain evidence="3 4">DSM 45267</strain>
    </source>
</reference>
<keyword evidence="4" id="KW-1185">Reference proteome</keyword>
<feature type="compositionally biased region" description="Low complexity" evidence="1">
    <location>
        <begin position="363"/>
        <end position="376"/>
    </location>
</feature>
<evidence type="ECO:0000259" key="2">
    <source>
        <dbReference type="Pfam" id="PF02720"/>
    </source>
</evidence>
<feature type="compositionally biased region" description="Basic and acidic residues" evidence="1">
    <location>
        <begin position="443"/>
        <end position="459"/>
    </location>
</feature>
<feature type="domain" description="DUF222" evidence="2">
    <location>
        <begin position="9"/>
        <end position="305"/>
    </location>
</feature>
<feature type="region of interest" description="Disordered" evidence="1">
    <location>
        <begin position="333"/>
        <end position="475"/>
    </location>
</feature>
<feature type="compositionally biased region" description="Basic and acidic residues" evidence="1">
    <location>
        <begin position="349"/>
        <end position="362"/>
    </location>
</feature>
<evidence type="ECO:0000313" key="3">
    <source>
        <dbReference type="EMBL" id="MBB3663384.1"/>
    </source>
</evidence>
<dbReference type="Proteomes" id="UP000564573">
    <property type="component" value="Unassembled WGS sequence"/>
</dbReference>
<dbReference type="Pfam" id="PF02720">
    <property type="entry name" value="DUF222"/>
    <property type="match status" value="1"/>
</dbReference>